<dbReference type="AlphaFoldDB" id="A0A7Y0ABL1"/>
<dbReference type="Proteomes" id="UP000559626">
    <property type="component" value="Unassembled WGS sequence"/>
</dbReference>
<feature type="domain" description="Outer membrane protein beta-barrel" evidence="3">
    <location>
        <begin position="19"/>
        <end position="180"/>
    </location>
</feature>
<organism evidence="4 5">
    <name type="scientific">Hymenobacter polaris</name>
    <dbReference type="NCBI Taxonomy" id="2682546"/>
    <lineage>
        <taxon>Bacteria</taxon>
        <taxon>Pseudomonadati</taxon>
        <taxon>Bacteroidota</taxon>
        <taxon>Cytophagia</taxon>
        <taxon>Cytophagales</taxon>
        <taxon>Hymenobacteraceae</taxon>
        <taxon>Hymenobacter</taxon>
    </lineage>
</organism>
<evidence type="ECO:0000259" key="3">
    <source>
        <dbReference type="Pfam" id="PF13505"/>
    </source>
</evidence>
<protein>
    <submittedName>
        <fullName evidence="4">Porin family protein</fullName>
    </submittedName>
</protein>
<dbReference type="Gene3D" id="2.40.160.20">
    <property type="match status" value="1"/>
</dbReference>
<evidence type="ECO:0000313" key="5">
    <source>
        <dbReference type="Proteomes" id="UP000559626"/>
    </source>
</evidence>
<sequence length="227" mass="24604">MRSALLLAGWAGSPLLCWAQAAPRAVIPYVGASLSVQTSQPFNAYSSTRLGPAFTVGAELNPRLALQLGSAYVWRRDAYHGAYTTNVGLVVEDNDTRLHTFTVPILLRATLTRPAGRWHVDGLAGPTIYYYVTHRNYLQTTQGQITRSGTDSYVETQASLTLGPGVRYALTPRLELAANALAELYLSGFPYTLAAPLSSQLSSHLLAGVQYRFGQLRPPRPPASGQL</sequence>
<reference evidence="4 5" key="1">
    <citation type="submission" date="2020-04" db="EMBL/GenBank/DDBJ databases">
        <title>Hymenobacter polaris sp. nov., isolated from Arctic soil.</title>
        <authorList>
            <person name="Dahal R.H."/>
        </authorList>
    </citation>
    <scope>NUCLEOTIDE SEQUENCE [LARGE SCALE GENOMIC DNA]</scope>
    <source>
        <strain evidence="4 5">RP-2-7</strain>
    </source>
</reference>
<keyword evidence="1 2" id="KW-0732">Signal</keyword>
<evidence type="ECO:0000256" key="1">
    <source>
        <dbReference type="ARBA" id="ARBA00022729"/>
    </source>
</evidence>
<feature type="signal peptide" evidence="2">
    <location>
        <begin position="1"/>
        <end position="19"/>
    </location>
</feature>
<evidence type="ECO:0000256" key="2">
    <source>
        <dbReference type="SAM" id="SignalP"/>
    </source>
</evidence>
<dbReference type="Pfam" id="PF13505">
    <property type="entry name" value="OMP_b-brl"/>
    <property type="match status" value="1"/>
</dbReference>
<evidence type="ECO:0000313" key="4">
    <source>
        <dbReference type="EMBL" id="NML64356.1"/>
    </source>
</evidence>
<keyword evidence="5" id="KW-1185">Reference proteome</keyword>
<accession>A0A7Y0ABL1</accession>
<name>A0A7Y0ABL1_9BACT</name>
<dbReference type="EMBL" id="JABBGH010000001">
    <property type="protein sequence ID" value="NML64356.1"/>
    <property type="molecule type" value="Genomic_DNA"/>
</dbReference>
<dbReference type="InterPro" id="IPR011250">
    <property type="entry name" value="OMP/PagP_B-barrel"/>
</dbReference>
<dbReference type="RefSeq" id="WP_169529662.1">
    <property type="nucleotide sequence ID" value="NZ_JABBGH010000001.1"/>
</dbReference>
<gene>
    <name evidence="4" type="ORF">HHL22_03975</name>
</gene>
<dbReference type="InterPro" id="IPR027385">
    <property type="entry name" value="Beta-barrel_OMP"/>
</dbReference>
<dbReference type="SUPFAM" id="SSF56925">
    <property type="entry name" value="OMPA-like"/>
    <property type="match status" value="1"/>
</dbReference>
<comment type="caution">
    <text evidence="4">The sequence shown here is derived from an EMBL/GenBank/DDBJ whole genome shotgun (WGS) entry which is preliminary data.</text>
</comment>
<feature type="chain" id="PRO_5030637142" evidence="2">
    <location>
        <begin position="20"/>
        <end position="227"/>
    </location>
</feature>
<proteinExistence type="predicted"/>